<evidence type="ECO:0000259" key="1">
    <source>
        <dbReference type="PROSITE" id="PS50042"/>
    </source>
</evidence>
<dbReference type="CDD" id="cd00038">
    <property type="entry name" value="CAP_ED"/>
    <property type="match status" value="1"/>
</dbReference>
<dbReference type="PROSITE" id="PS50042">
    <property type="entry name" value="CNMP_BINDING_3"/>
    <property type="match status" value="1"/>
</dbReference>
<dbReference type="Proteomes" id="UP001597469">
    <property type="component" value="Unassembled WGS sequence"/>
</dbReference>
<gene>
    <name evidence="2" type="ORF">ACFSUS_13110</name>
</gene>
<dbReference type="RefSeq" id="WP_381523252.1">
    <property type="nucleotide sequence ID" value="NZ_JBHULN010000007.1"/>
</dbReference>
<evidence type="ECO:0000313" key="3">
    <source>
        <dbReference type="Proteomes" id="UP001597469"/>
    </source>
</evidence>
<dbReference type="InterPro" id="IPR014710">
    <property type="entry name" value="RmlC-like_jellyroll"/>
</dbReference>
<protein>
    <submittedName>
        <fullName evidence="2">Crp/Fnr family transcriptional regulator</fullName>
    </submittedName>
</protein>
<name>A0ABW5M4S3_9BACT</name>
<evidence type="ECO:0000313" key="2">
    <source>
        <dbReference type="EMBL" id="MFD2571577.1"/>
    </source>
</evidence>
<dbReference type="SUPFAM" id="SSF51206">
    <property type="entry name" value="cAMP-binding domain-like"/>
    <property type="match status" value="1"/>
</dbReference>
<reference evidence="3" key="1">
    <citation type="journal article" date="2019" name="Int. J. Syst. Evol. Microbiol.">
        <title>The Global Catalogue of Microorganisms (GCM) 10K type strain sequencing project: providing services to taxonomists for standard genome sequencing and annotation.</title>
        <authorList>
            <consortium name="The Broad Institute Genomics Platform"/>
            <consortium name="The Broad Institute Genome Sequencing Center for Infectious Disease"/>
            <person name="Wu L."/>
            <person name="Ma J."/>
        </authorList>
    </citation>
    <scope>NUCLEOTIDE SEQUENCE [LARGE SCALE GENOMIC DNA]</scope>
    <source>
        <strain evidence="3">KCTC 42805</strain>
    </source>
</reference>
<dbReference type="Pfam" id="PF00027">
    <property type="entry name" value="cNMP_binding"/>
    <property type="match status" value="1"/>
</dbReference>
<dbReference type="EMBL" id="JBHULN010000007">
    <property type="protein sequence ID" value="MFD2571577.1"/>
    <property type="molecule type" value="Genomic_DNA"/>
</dbReference>
<keyword evidence="3" id="KW-1185">Reference proteome</keyword>
<feature type="domain" description="Cyclic nucleotide-binding" evidence="1">
    <location>
        <begin position="23"/>
        <end position="114"/>
    </location>
</feature>
<accession>A0ABW5M4S3</accession>
<organism evidence="2 3">
    <name type="scientific">Spirosoma soli</name>
    <dbReference type="NCBI Taxonomy" id="1770529"/>
    <lineage>
        <taxon>Bacteria</taxon>
        <taxon>Pseudomonadati</taxon>
        <taxon>Bacteroidota</taxon>
        <taxon>Cytophagia</taxon>
        <taxon>Cytophagales</taxon>
        <taxon>Cytophagaceae</taxon>
        <taxon>Spirosoma</taxon>
    </lineage>
</organism>
<dbReference type="InterPro" id="IPR000595">
    <property type="entry name" value="cNMP-bd_dom"/>
</dbReference>
<comment type="caution">
    <text evidence="2">The sequence shown here is derived from an EMBL/GenBank/DDBJ whole genome shotgun (WGS) entry which is preliminary data.</text>
</comment>
<dbReference type="InterPro" id="IPR018490">
    <property type="entry name" value="cNMP-bd_dom_sf"/>
</dbReference>
<sequence length="195" mass="23159">MDTINFRNYITQRTPLTDSEWALVEHLFKPKHLKEGELLVEEGTVCNYLYYVDRGLLRFFVWKDGVDKTKFFTFDNYLFTSQYSFSTRQPAKENIQAVADCTLLQITYTDLQTLYEQIPTWRIFIQAVIQEVSHFTEEILTELQTETAEARYRKMLTEEPEMIQRIPLKYLASYLGIAPQSLSRIRKNMLRQART</sequence>
<dbReference type="Gene3D" id="2.60.120.10">
    <property type="entry name" value="Jelly Rolls"/>
    <property type="match status" value="1"/>
</dbReference>
<proteinExistence type="predicted"/>